<dbReference type="PROSITE" id="PS00061">
    <property type="entry name" value="ADH_SHORT"/>
    <property type="match status" value="1"/>
</dbReference>
<dbReference type="InterPro" id="IPR011284">
    <property type="entry name" value="3oxo_ACP_reduc"/>
</dbReference>
<reference evidence="11" key="1">
    <citation type="journal article" date="2021" name="PeerJ">
        <title>Extensive microbial diversity within the chicken gut microbiome revealed by metagenomics and culture.</title>
        <authorList>
            <person name="Gilroy R."/>
            <person name="Ravi A."/>
            <person name="Getino M."/>
            <person name="Pursley I."/>
            <person name="Horton D.L."/>
            <person name="Alikhan N.F."/>
            <person name="Baker D."/>
            <person name="Gharbi K."/>
            <person name="Hall N."/>
            <person name="Watson M."/>
            <person name="Adriaenssens E.M."/>
            <person name="Foster-Nyarko E."/>
            <person name="Jarju S."/>
            <person name="Secka A."/>
            <person name="Antonio M."/>
            <person name="Oren A."/>
            <person name="Chaudhuri R.R."/>
            <person name="La Ragione R."/>
            <person name="Hildebrand F."/>
            <person name="Pallen M.J."/>
        </authorList>
    </citation>
    <scope>NUCLEOTIDE SEQUENCE</scope>
    <source>
        <strain evidence="11">ChiGjej6B6-11269</strain>
    </source>
</reference>
<dbReference type="Pfam" id="PF13561">
    <property type="entry name" value="adh_short_C2"/>
    <property type="match status" value="1"/>
</dbReference>
<comment type="catalytic activity">
    <reaction evidence="6 9">
        <text>a (3R)-hydroxyacyl-[ACP] + NADP(+) = a 3-oxoacyl-[ACP] + NADPH + H(+)</text>
        <dbReference type="Rhea" id="RHEA:17397"/>
        <dbReference type="Rhea" id="RHEA-COMP:9916"/>
        <dbReference type="Rhea" id="RHEA-COMP:9945"/>
        <dbReference type="ChEBI" id="CHEBI:15378"/>
        <dbReference type="ChEBI" id="CHEBI:57783"/>
        <dbReference type="ChEBI" id="CHEBI:58349"/>
        <dbReference type="ChEBI" id="CHEBI:78776"/>
        <dbReference type="ChEBI" id="CHEBI:78827"/>
        <dbReference type="EC" id="1.1.1.100"/>
    </reaction>
</comment>
<keyword evidence="9" id="KW-0275">Fatty acid biosynthesis</keyword>
<feature type="active site" description="Proton acceptor" evidence="7">
    <location>
        <position position="168"/>
    </location>
</feature>
<dbReference type="PRINTS" id="PR00081">
    <property type="entry name" value="GDHRDH"/>
</dbReference>
<proteinExistence type="inferred from homology"/>
<dbReference type="NCBIfam" id="NF004198">
    <property type="entry name" value="PRK05653.1-3"/>
    <property type="match status" value="1"/>
</dbReference>
<dbReference type="NCBIfam" id="TIGR01830">
    <property type="entry name" value="3oxo_ACP_reduc"/>
    <property type="match status" value="1"/>
</dbReference>
<keyword evidence="9" id="KW-0444">Lipid biosynthesis</keyword>
<dbReference type="NCBIfam" id="NF005559">
    <property type="entry name" value="PRK07231.1"/>
    <property type="match status" value="1"/>
</dbReference>
<dbReference type="Gene3D" id="3.40.50.720">
    <property type="entry name" value="NAD(P)-binding Rossmann-like Domain"/>
    <property type="match status" value="1"/>
</dbReference>
<evidence type="ECO:0000256" key="8">
    <source>
        <dbReference type="PIRSR" id="PIRSR611284-2"/>
    </source>
</evidence>
<name>A0A9D2UVH7_9ACTN</name>
<evidence type="ECO:0000256" key="1">
    <source>
        <dbReference type="ARBA" id="ARBA00005194"/>
    </source>
</evidence>
<comment type="similarity">
    <text evidence="2 9">Belongs to the short-chain dehydrogenases/reductases (SDR) family.</text>
</comment>
<dbReference type="PANTHER" id="PTHR42879">
    <property type="entry name" value="3-OXOACYL-(ACYL-CARRIER-PROTEIN) REDUCTASE"/>
    <property type="match status" value="1"/>
</dbReference>
<dbReference type="InterPro" id="IPR002347">
    <property type="entry name" value="SDR_fam"/>
</dbReference>
<keyword evidence="4 8" id="KW-0521">NADP</keyword>
<dbReference type="SMART" id="SM00822">
    <property type="entry name" value="PKS_KR"/>
    <property type="match status" value="1"/>
</dbReference>
<dbReference type="CDD" id="cd05333">
    <property type="entry name" value="BKR_SDR_c"/>
    <property type="match status" value="1"/>
</dbReference>
<evidence type="ECO:0000256" key="5">
    <source>
        <dbReference type="ARBA" id="ARBA00023002"/>
    </source>
</evidence>
<keyword evidence="5 9" id="KW-0560">Oxidoreductase</keyword>
<feature type="domain" description="Ketoreductase" evidence="10">
    <location>
        <begin position="16"/>
        <end position="199"/>
    </location>
</feature>
<organism evidence="11 12">
    <name type="scientific">Slackia equolifaciens</name>
    <dbReference type="NCBI Taxonomy" id="498718"/>
    <lineage>
        <taxon>Bacteria</taxon>
        <taxon>Bacillati</taxon>
        <taxon>Actinomycetota</taxon>
        <taxon>Coriobacteriia</taxon>
        <taxon>Eggerthellales</taxon>
        <taxon>Eggerthellaceae</taxon>
        <taxon>Slackia</taxon>
    </lineage>
</organism>
<dbReference type="InterPro" id="IPR057326">
    <property type="entry name" value="KR_dom"/>
</dbReference>
<evidence type="ECO:0000313" key="12">
    <source>
        <dbReference type="Proteomes" id="UP000786989"/>
    </source>
</evidence>
<evidence type="ECO:0000259" key="10">
    <source>
        <dbReference type="SMART" id="SM00822"/>
    </source>
</evidence>
<feature type="binding site" evidence="8">
    <location>
        <position position="201"/>
    </location>
    <ligand>
        <name>NADP(+)</name>
        <dbReference type="ChEBI" id="CHEBI:58349"/>
    </ligand>
</feature>
<sequence length="260" mass="26604">MDVKNKDAASAASPQGCAVVTGGARGIGRAVCEALAAAGYDVAVNHSHAGSKEAAEEVAAHLREAYGVNAFAIQADVSVFDEAQALIKDAAEQLGAVSVLVNNAGITRDGLLVRMKEEDFDRVIAVNLKGTFNCCRAAAFAMTKARRGRIINMSSISGIHGNAGQTNYAASKAGVVGLTKSLAKEVASRGVTVNAVAPGFIQTDMTDAMPEKAKEAVLGGIPMKRMGQPEDIAAVVAFLASDAAAYITGQVIEVDGGLAL</sequence>
<accession>A0A9D2UVH7</accession>
<evidence type="ECO:0000256" key="6">
    <source>
        <dbReference type="ARBA" id="ARBA00048508"/>
    </source>
</evidence>
<dbReference type="InterPro" id="IPR050259">
    <property type="entry name" value="SDR"/>
</dbReference>
<feature type="binding site" evidence="8">
    <location>
        <begin position="22"/>
        <end position="25"/>
    </location>
    <ligand>
        <name>NADP(+)</name>
        <dbReference type="ChEBI" id="CHEBI:58349"/>
    </ligand>
</feature>
<dbReference type="InterPro" id="IPR036291">
    <property type="entry name" value="NAD(P)-bd_dom_sf"/>
</dbReference>
<evidence type="ECO:0000313" key="11">
    <source>
        <dbReference type="EMBL" id="HJF64866.1"/>
    </source>
</evidence>
<comment type="function">
    <text evidence="9">Catalyzes the NADPH-dependent reduction of beta-ketoacyl-ACP substrates to beta-hydroxyacyl-ACP products, the first reductive step in the elongation cycle of fatty acid biosynthesis.</text>
</comment>
<dbReference type="PRINTS" id="PR00080">
    <property type="entry name" value="SDRFAMILY"/>
</dbReference>
<evidence type="ECO:0000256" key="4">
    <source>
        <dbReference type="ARBA" id="ARBA00022857"/>
    </source>
</evidence>
<feature type="binding site" evidence="8">
    <location>
        <begin position="168"/>
        <end position="172"/>
    </location>
    <ligand>
        <name>NADP(+)</name>
        <dbReference type="ChEBI" id="CHEBI:58349"/>
    </ligand>
</feature>
<reference evidence="11" key="2">
    <citation type="submission" date="2021-09" db="EMBL/GenBank/DDBJ databases">
        <authorList>
            <person name="Gilroy R."/>
        </authorList>
    </citation>
    <scope>NUCLEOTIDE SEQUENCE</scope>
    <source>
        <strain evidence="11">ChiGjej6B6-11269</strain>
    </source>
</reference>
<dbReference type="Proteomes" id="UP000786989">
    <property type="component" value="Unassembled WGS sequence"/>
</dbReference>
<evidence type="ECO:0000256" key="3">
    <source>
        <dbReference type="ARBA" id="ARBA00012948"/>
    </source>
</evidence>
<dbReference type="AlphaFoldDB" id="A0A9D2UVH7"/>
<comment type="subunit">
    <text evidence="9">Homotetramer.</text>
</comment>
<feature type="binding site" evidence="8">
    <location>
        <position position="103"/>
    </location>
    <ligand>
        <name>NADP(+)</name>
        <dbReference type="ChEBI" id="CHEBI:58349"/>
    </ligand>
</feature>
<gene>
    <name evidence="11" type="primary">fabG</name>
    <name evidence="11" type="ORF">K8U77_01945</name>
</gene>
<dbReference type="FunFam" id="3.40.50.720:FF:000115">
    <property type="entry name" value="3-oxoacyl-[acyl-carrier-protein] reductase FabG"/>
    <property type="match status" value="1"/>
</dbReference>
<comment type="caution">
    <text evidence="11">The sequence shown here is derived from an EMBL/GenBank/DDBJ whole genome shotgun (WGS) entry which is preliminary data.</text>
</comment>
<dbReference type="GO" id="GO:0006633">
    <property type="term" value="P:fatty acid biosynthetic process"/>
    <property type="evidence" value="ECO:0007669"/>
    <property type="project" value="UniProtKB-KW"/>
</dbReference>
<dbReference type="GO" id="GO:0004316">
    <property type="term" value="F:3-oxoacyl-[acyl-carrier-protein] reductase (NADPH) activity"/>
    <property type="evidence" value="ECO:0007669"/>
    <property type="project" value="UniProtKB-UniRule"/>
</dbReference>
<dbReference type="SUPFAM" id="SSF51735">
    <property type="entry name" value="NAD(P)-binding Rossmann-fold domains"/>
    <property type="match status" value="1"/>
</dbReference>
<evidence type="ECO:0000256" key="9">
    <source>
        <dbReference type="RuleBase" id="RU366074"/>
    </source>
</evidence>
<keyword evidence="9" id="KW-0443">Lipid metabolism</keyword>
<dbReference type="NCBIfam" id="NF009466">
    <property type="entry name" value="PRK12826.1-2"/>
    <property type="match status" value="1"/>
</dbReference>
<comment type="pathway">
    <text evidence="1 9">Lipid metabolism; fatty acid biosynthesis.</text>
</comment>
<protein>
    <recommendedName>
        <fullName evidence="3 9">3-oxoacyl-[acyl-carrier-protein] reductase</fullName>
        <ecNumber evidence="3 9">1.1.1.100</ecNumber>
    </recommendedName>
</protein>
<dbReference type="EC" id="1.1.1.100" evidence="3 9"/>
<dbReference type="InterPro" id="IPR020904">
    <property type="entry name" value="Sc_DH/Rdtase_CS"/>
</dbReference>
<evidence type="ECO:0000256" key="2">
    <source>
        <dbReference type="ARBA" id="ARBA00006484"/>
    </source>
</evidence>
<evidence type="ECO:0000256" key="7">
    <source>
        <dbReference type="PIRSR" id="PIRSR611284-1"/>
    </source>
</evidence>
<dbReference type="GO" id="GO:0051287">
    <property type="term" value="F:NAD binding"/>
    <property type="evidence" value="ECO:0007669"/>
    <property type="project" value="UniProtKB-UniRule"/>
</dbReference>
<dbReference type="PANTHER" id="PTHR42879:SF2">
    <property type="entry name" value="3-OXOACYL-[ACYL-CARRIER-PROTEIN] REDUCTASE FABG"/>
    <property type="match status" value="1"/>
</dbReference>
<keyword evidence="9" id="KW-0276">Fatty acid metabolism</keyword>
<dbReference type="EMBL" id="DYWI01000033">
    <property type="protein sequence ID" value="HJF64866.1"/>
    <property type="molecule type" value="Genomic_DNA"/>
</dbReference>